<evidence type="ECO:0000313" key="21">
    <source>
        <dbReference type="Proteomes" id="UP000629596"/>
    </source>
</evidence>
<keyword evidence="11 17" id="KW-0408">Iron</keyword>
<keyword evidence="6 17" id="KW-0004">4Fe-4S</keyword>
<dbReference type="Pfam" id="PF02677">
    <property type="entry name" value="QueH"/>
    <property type="match status" value="1"/>
</dbReference>
<dbReference type="GO" id="GO:0008616">
    <property type="term" value="P:tRNA queuosine(34) biosynthetic process"/>
    <property type="evidence" value="ECO:0007669"/>
    <property type="project" value="UniProtKB-UniRule"/>
</dbReference>
<accession>A0A3D8HII5</accession>
<evidence type="ECO:0000256" key="3">
    <source>
        <dbReference type="ARBA" id="ARBA00008207"/>
    </source>
</evidence>
<evidence type="ECO:0000256" key="15">
    <source>
        <dbReference type="ARBA" id="ARBA00031446"/>
    </source>
</evidence>
<keyword evidence="19" id="KW-0378">Hydrolase</keyword>
<gene>
    <name evidence="17" type="primary">queH</name>
    <name evidence="19" type="ORF">DWU89_03375</name>
    <name evidence="18" type="ORF">H8784_03335</name>
</gene>
<evidence type="ECO:0000256" key="9">
    <source>
        <dbReference type="ARBA" id="ARBA00022785"/>
    </source>
</evidence>
<sequence length="185" mass="21522">MHLLLHTCCAPCSAAIIEWLLENGIRPVLFYFNPNIYPLEEYNIRKSECTRYARSLGLEIIDGDYDHESWLQEIRGLENEPERGGRCRQCFRMRLRATARMAHERGFDTFATTLASSRWKSLEQIAEAGHAAAAEFTDVEFWEKNWRKGGLSERRRILLAENGFYNQQYCGCEFSMRPSISTDLL</sequence>
<dbReference type="PANTHER" id="PTHR36701:SF1">
    <property type="entry name" value="EPOXYQUEUOSINE REDUCTASE QUEH"/>
    <property type="match status" value="1"/>
</dbReference>
<dbReference type="UniPathway" id="UPA00392"/>
<dbReference type="HAMAP" id="MF_02089">
    <property type="entry name" value="QueH"/>
    <property type="match status" value="1"/>
</dbReference>
<reference evidence="19 20" key="1">
    <citation type="submission" date="2018-07" db="EMBL/GenBank/DDBJ databases">
        <title>Parabacteroides acidifaciens nov. sp., isolated from human feces.</title>
        <authorList>
            <person name="Wang Y.J."/>
        </authorList>
    </citation>
    <scope>NUCLEOTIDE SEQUENCE [LARGE SCALE GENOMIC DNA]</scope>
    <source>
        <strain evidence="19 20">426-9</strain>
    </source>
</reference>
<dbReference type="EMBL" id="QREV01000005">
    <property type="protein sequence ID" value="RDU50480.1"/>
    <property type="molecule type" value="Genomic_DNA"/>
</dbReference>
<dbReference type="InterPro" id="IPR003828">
    <property type="entry name" value="QueH"/>
</dbReference>
<dbReference type="EC" id="1.17.99.6" evidence="4 17"/>
<evidence type="ECO:0000256" key="16">
    <source>
        <dbReference type="ARBA" id="ARBA00047415"/>
    </source>
</evidence>
<evidence type="ECO:0000256" key="13">
    <source>
        <dbReference type="ARBA" id="ARBA00023157"/>
    </source>
</evidence>
<keyword evidence="10 17" id="KW-0560">Oxidoreductase</keyword>
<feature type="binding site" evidence="17">
    <location>
        <position position="9"/>
    </location>
    <ligand>
        <name>[4Fe-4S] cluster</name>
        <dbReference type="ChEBI" id="CHEBI:49883"/>
    </ligand>
</feature>
<feature type="binding site" evidence="17">
    <location>
        <position position="90"/>
    </location>
    <ligand>
        <name>[4Fe-4S] cluster</name>
        <dbReference type="ChEBI" id="CHEBI:49883"/>
    </ligand>
</feature>
<dbReference type="PANTHER" id="PTHR36701">
    <property type="entry name" value="EPOXYQUEUOSINE REDUCTASE QUEH"/>
    <property type="match status" value="1"/>
</dbReference>
<evidence type="ECO:0000313" key="18">
    <source>
        <dbReference type="EMBL" id="MBC8600750.1"/>
    </source>
</evidence>
<feature type="disulfide bond" description="Redox-active" evidence="17">
    <location>
        <begin position="170"/>
        <end position="172"/>
    </location>
</feature>
<dbReference type="GO" id="GO:0046872">
    <property type="term" value="F:metal ion binding"/>
    <property type="evidence" value="ECO:0007669"/>
    <property type="project" value="UniProtKB-KW"/>
</dbReference>
<dbReference type="GO" id="GO:0016787">
    <property type="term" value="F:hydrolase activity"/>
    <property type="evidence" value="ECO:0007669"/>
    <property type="project" value="UniProtKB-KW"/>
</dbReference>
<keyword evidence="8 17" id="KW-0479">Metal-binding</keyword>
<keyword evidence="7 17" id="KW-0819">tRNA processing</keyword>
<feature type="binding site" evidence="17">
    <location>
        <position position="87"/>
    </location>
    <ligand>
        <name>[4Fe-4S] cluster</name>
        <dbReference type="ChEBI" id="CHEBI:49883"/>
    </ligand>
</feature>
<comment type="function">
    <text evidence="1 17">Catalyzes the conversion of epoxyqueuosine (oQ) to queuosine (Q), which is a hypermodified base found in the wobble positions of tRNA(Asp), tRNA(Asn), tRNA(His) and tRNA(Tyr).</text>
</comment>
<reference evidence="18 21" key="2">
    <citation type="submission" date="2020-08" db="EMBL/GenBank/DDBJ databases">
        <title>Genome public.</title>
        <authorList>
            <person name="Liu C."/>
            <person name="Sun Q."/>
        </authorList>
    </citation>
    <scope>NUCLEOTIDE SEQUENCE [LARGE SCALE GENOMIC DNA]</scope>
    <source>
        <strain evidence="18 21">426_9</strain>
    </source>
</reference>
<keyword evidence="21" id="KW-1185">Reference proteome</keyword>
<evidence type="ECO:0000256" key="8">
    <source>
        <dbReference type="ARBA" id="ARBA00022723"/>
    </source>
</evidence>
<organism evidence="19 20">
    <name type="scientific">Parabacteroides acidifaciens</name>
    <dbReference type="NCBI Taxonomy" id="2290935"/>
    <lineage>
        <taxon>Bacteria</taxon>
        <taxon>Pseudomonadati</taxon>
        <taxon>Bacteroidota</taxon>
        <taxon>Bacteroidia</taxon>
        <taxon>Bacteroidales</taxon>
        <taxon>Tannerellaceae</taxon>
        <taxon>Parabacteroides</taxon>
    </lineage>
</organism>
<dbReference type="SUPFAM" id="SSF52402">
    <property type="entry name" value="Adenine nucleotide alpha hydrolases-like"/>
    <property type="match status" value="1"/>
</dbReference>
<dbReference type="AlphaFoldDB" id="A0A3D8HII5"/>
<feature type="binding site" evidence="17">
    <location>
        <position position="8"/>
    </location>
    <ligand>
        <name>[4Fe-4S] cluster</name>
        <dbReference type="ChEBI" id="CHEBI:49883"/>
    </ligand>
</feature>
<keyword evidence="12 17" id="KW-0411">Iron-sulfur</keyword>
<keyword evidence="13 17" id="KW-1015">Disulfide bond</keyword>
<evidence type="ECO:0000313" key="20">
    <source>
        <dbReference type="Proteomes" id="UP000256321"/>
    </source>
</evidence>
<comment type="catalytic activity">
    <reaction evidence="16 17">
        <text>epoxyqueuosine(34) in tRNA + AH2 = queuosine(34) in tRNA + A + H2O</text>
        <dbReference type="Rhea" id="RHEA:32159"/>
        <dbReference type="Rhea" id="RHEA-COMP:18571"/>
        <dbReference type="Rhea" id="RHEA-COMP:18582"/>
        <dbReference type="ChEBI" id="CHEBI:13193"/>
        <dbReference type="ChEBI" id="CHEBI:15377"/>
        <dbReference type="ChEBI" id="CHEBI:17499"/>
        <dbReference type="ChEBI" id="CHEBI:194431"/>
        <dbReference type="ChEBI" id="CHEBI:194443"/>
        <dbReference type="EC" id="1.17.99.6"/>
    </reaction>
</comment>
<evidence type="ECO:0000256" key="5">
    <source>
        <dbReference type="ARBA" id="ARBA00016895"/>
    </source>
</evidence>
<evidence type="ECO:0000256" key="14">
    <source>
        <dbReference type="ARBA" id="ARBA00023284"/>
    </source>
</evidence>
<evidence type="ECO:0000256" key="11">
    <source>
        <dbReference type="ARBA" id="ARBA00023004"/>
    </source>
</evidence>
<keyword evidence="14 17" id="KW-0676">Redox-active center</keyword>
<dbReference type="EMBL" id="JACRTI010000005">
    <property type="protein sequence ID" value="MBC8600750.1"/>
    <property type="molecule type" value="Genomic_DNA"/>
</dbReference>
<comment type="similarity">
    <text evidence="3 17">Belongs to the QueH family.</text>
</comment>
<comment type="pathway">
    <text evidence="2 17">tRNA modification; tRNA-queuosine biosynthesis.</text>
</comment>
<evidence type="ECO:0000256" key="10">
    <source>
        <dbReference type="ARBA" id="ARBA00023002"/>
    </source>
</evidence>
<evidence type="ECO:0000256" key="6">
    <source>
        <dbReference type="ARBA" id="ARBA00022485"/>
    </source>
</evidence>
<comment type="caution">
    <text evidence="19">The sequence shown here is derived from an EMBL/GenBank/DDBJ whole genome shotgun (WGS) entry which is preliminary data.</text>
</comment>
<dbReference type="Proteomes" id="UP000629596">
    <property type="component" value="Unassembled WGS sequence"/>
</dbReference>
<dbReference type="Proteomes" id="UP000256321">
    <property type="component" value="Unassembled WGS sequence"/>
</dbReference>
<dbReference type="RefSeq" id="WP_115498269.1">
    <property type="nucleotide sequence ID" value="NZ_JACRTI010000005.1"/>
</dbReference>
<evidence type="ECO:0000256" key="7">
    <source>
        <dbReference type="ARBA" id="ARBA00022694"/>
    </source>
</evidence>
<evidence type="ECO:0000256" key="4">
    <source>
        <dbReference type="ARBA" id="ARBA00012622"/>
    </source>
</evidence>
<proteinExistence type="inferred from homology"/>
<evidence type="ECO:0000256" key="17">
    <source>
        <dbReference type="HAMAP-Rule" id="MF_02089"/>
    </source>
</evidence>
<protein>
    <recommendedName>
        <fullName evidence="5 17">Epoxyqueuosine reductase QueH</fullName>
        <ecNumber evidence="4 17">1.17.99.6</ecNumber>
    </recommendedName>
    <alternativeName>
        <fullName evidence="15 17">Queuosine biosynthesis protein QueH</fullName>
    </alternativeName>
</protein>
<evidence type="ECO:0000313" key="19">
    <source>
        <dbReference type="EMBL" id="RDU50480.1"/>
    </source>
</evidence>
<dbReference type="GO" id="GO:0052693">
    <property type="term" value="F:epoxyqueuosine reductase activity"/>
    <property type="evidence" value="ECO:0007669"/>
    <property type="project" value="UniProtKB-UniRule"/>
</dbReference>
<dbReference type="GO" id="GO:0051539">
    <property type="term" value="F:4 iron, 4 sulfur cluster binding"/>
    <property type="evidence" value="ECO:0007669"/>
    <property type="project" value="UniProtKB-UniRule"/>
</dbReference>
<evidence type="ECO:0000256" key="2">
    <source>
        <dbReference type="ARBA" id="ARBA00004691"/>
    </source>
</evidence>
<name>A0A3D8HII5_9BACT</name>
<evidence type="ECO:0000256" key="12">
    <source>
        <dbReference type="ARBA" id="ARBA00023014"/>
    </source>
</evidence>
<keyword evidence="9 17" id="KW-0671">Queuosine biosynthesis</keyword>
<evidence type="ECO:0000256" key="1">
    <source>
        <dbReference type="ARBA" id="ARBA00002268"/>
    </source>
</evidence>